<dbReference type="Proteomes" id="UP000799770">
    <property type="component" value="Unassembled WGS sequence"/>
</dbReference>
<evidence type="ECO:0000259" key="3">
    <source>
        <dbReference type="Pfam" id="PF21046"/>
    </source>
</evidence>
<dbReference type="Pfam" id="PF21048">
    <property type="entry name" value="Rad26-like_N"/>
    <property type="match status" value="1"/>
</dbReference>
<feature type="compositionally biased region" description="Basic and acidic residues" evidence="1">
    <location>
        <begin position="117"/>
        <end position="147"/>
    </location>
</feature>
<proteinExistence type="predicted"/>
<dbReference type="EMBL" id="ML977340">
    <property type="protein sequence ID" value="KAF2109982.1"/>
    <property type="molecule type" value="Genomic_DNA"/>
</dbReference>
<dbReference type="AlphaFoldDB" id="A0A6A5YS76"/>
<organism evidence="5 6">
    <name type="scientific">Lophiotrema nucula</name>
    <dbReference type="NCBI Taxonomy" id="690887"/>
    <lineage>
        <taxon>Eukaryota</taxon>
        <taxon>Fungi</taxon>
        <taxon>Dikarya</taxon>
        <taxon>Ascomycota</taxon>
        <taxon>Pezizomycotina</taxon>
        <taxon>Dothideomycetes</taxon>
        <taxon>Pleosporomycetidae</taxon>
        <taxon>Pleosporales</taxon>
        <taxon>Lophiotremataceae</taxon>
        <taxon>Lophiotrema</taxon>
    </lineage>
</organism>
<feature type="domain" description="Rad26-like N-terminal" evidence="4">
    <location>
        <begin position="339"/>
        <end position="384"/>
    </location>
</feature>
<evidence type="ECO:0000259" key="2">
    <source>
        <dbReference type="Pfam" id="PF12331"/>
    </source>
</evidence>
<dbReference type="InterPro" id="IPR048379">
    <property type="entry name" value="Rad26-like_C"/>
</dbReference>
<feature type="region of interest" description="Disordered" evidence="1">
    <location>
        <begin position="28"/>
        <end position="147"/>
    </location>
</feature>
<dbReference type="OrthoDB" id="5245063at2759"/>
<accession>A0A6A5YS76</accession>
<feature type="region of interest" description="Disordered" evidence="1">
    <location>
        <begin position="165"/>
        <end position="326"/>
    </location>
</feature>
<evidence type="ECO:0000256" key="1">
    <source>
        <dbReference type="SAM" id="MobiDB-lite"/>
    </source>
</evidence>
<feature type="compositionally biased region" description="Acidic residues" evidence="1">
    <location>
        <begin position="1"/>
        <end position="16"/>
    </location>
</feature>
<protein>
    <recommendedName>
        <fullName evidence="7">DNA repair protein Rad26</fullName>
    </recommendedName>
</protein>
<feature type="domain" description="Rad26-like C-terminal" evidence="3">
    <location>
        <begin position="678"/>
        <end position="741"/>
    </location>
</feature>
<reference evidence="5" key="1">
    <citation type="journal article" date="2020" name="Stud. Mycol.">
        <title>101 Dothideomycetes genomes: a test case for predicting lifestyles and emergence of pathogens.</title>
        <authorList>
            <person name="Haridas S."/>
            <person name="Albert R."/>
            <person name="Binder M."/>
            <person name="Bloem J."/>
            <person name="Labutti K."/>
            <person name="Salamov A."/>
            <person name="Andreopoulos B."/>
            <person name="Baker S."/>
            <person name="Barry K."/>
            <person name="Bills G."/>
            <person name="Bluhm B."/>
            <person name="Cannon C."/>
            <person name="Castanera R."/>
            <person name="Culley D."/>
            <person name="Daum C."/>
            <person name="Ezra D."/>
            <person name="Gonzalez J."/>
            <person name="Henrissat B."/>
            <person name="Kuo A."/>
            <person name="Liang C."/>
            <person name="Lipzen A."/>
            <person name="Lutzoni F."/>
            <person name="Magnuson J."/>
            <person name="Mondo S."/>
            <person name="Nolan M."/>
            <person name="Ohm R."/>
            <person name="Pangilinan J."/>
            <person name="Park H.-J."/>
            <person name="Ramirez L."/>
            <person name="Alfaro M."/>
            <person name="Sun H."/>
            <person name="Tritt A."/>
            <person name="Yoshinaga Y."/>
            <person name="Zwiers L.-H."/>
            <person name="Turgeon B."/>
            <person name="Goodwin S."/>
            <person name="Spatafora J."/>
            <person name="Crous P."/>
            <person name="Grigoriev I."/>
        </authorList>
    </citation>
    <scope>NUCLEOTIDE SEQUENCE</scope>
    <source>
        <strain evidence="5">CBS 627.86</strain>
    </source>
</reference>
<feature type="compositionally biased region" description="Acidic residues" evidence="1">
    <location>
        <begin position="47"/>
        <end position="64"/>
    </location>
</feature>
<feature type="compositionally biased region" description="Polar residues" evidence="1">
    <location>
        <begin position="28"/>
        <end position="37"/>
    </location>
</feature>
<gene>
    <name evidence="5" type="ORF">BDV96DRAFT_651548</name>
</gene>
<dbReference type="Pfam" id="PF12331">
    <property type="entry name" value="Rad26-like_helical_rpts"/>
    <property type="match status" value="1"/>
</dbReference>
<dbReference type="InterPro" id="IPR022093">
    <property type="entry name" value="Rad26-like_helical"/>
</dbReference>
<evidence type="ECO:0000259" key="4">
    <source>
        <dbReference type="Pfam" id="PF21048"/>
    </source>
</evidence>
<feature type="region of interest" description="Disordered" evidence="1">
    <location>
        <begin position="1"/>
        <end position="20"/>
    </location>
</feature>
<feature type="compositionally biased region" description="Basic and acidic residues" evidence="1">
    <location>
        <begin position="172"/>
        <end position="207"/>
    </location>
</feature>
<feature type="domain" description="Rad26-like helical repeats" evidence="2">
    <location>
        <begin position="445"/>
        <end position="671"/>
    </location>
</feature>
<name>A0A6A5YS76_9PLEO</name>
<keyword evidence="6" id="KW-1185">Reference proteome</keyword>
<evidence type="ECO:0008006" key="7">
    <source>
        <dbReference type="Google" id="ProtNLM"/>
    </source>
</evidence>
<dbReference type="Pfam" id="PF21046">
    <property type="entry name" value="Rad26-like_C"/>
    <property type="match status" value="1"/>
</dbReference>
<evidence type="ECO:0000313" key="6">
    <source>
        <dbReference type="Proteomes" id="UP000799770"/>
    </source>
</evidence>
<sequence length="747" mass="83239">MDEDDDFDFSDPDLDDLPANALHQLETTALLSTQHPVQSLAAGPDSDYGDDEGDTVINLDDETEAPQALPVAPPRYAPQQYPARQQHGNNNGYAGSMELEPPRKSQADPDSLLGRIKKLEQEKHRLNRELQDEKTRNLSKTGEVDTVRRRFDAATKENDRRMLALQQSHNEQLTKQKQELDKIRREREQAQTEHLFMGHDLSRDALHPKQPARRPGTRAGAIATRPKPTVSPSGTPRRGQKNLPLRDGFEDDDVIMASPSKKKDKAGVPAATPKQASKRKRLVGNDSPIQALQLSEPRERPQLPQEVSLAESLAESEGTAEPSIPTNFGLEREDKRFILLHRLINKKSPNRKDRLLEALSTFSFPSQPDKKLSSIVYDILSSCANEPSAYALAARIGFTFLGIWEQCLIESYYAPLKLVVDAFAWVLSCSSFATAIAVTERAIPIIINTIELVSEPVTRLAKSKQLFAVDFKHVFNAIDIPECLELLYTLATSCINKPKVLAKFWRQVGLEFVVRLLHRYQPISYIQLMLRILGTSALKETLGPITPSDPEDPLHLKQQQQMEDSLIERLTWLLKETPEPLPDPNDAKMKAPPYSPKQLLDLRLQVLALLTRFSIHPKGSERLMTHRFCIARLIVFLDSSITALYASPLHPTTQDLTISAINTTMRLIAHLAQRHPEINLQSKMGVVSGGGHKYLVALTRLAFSDALVLERGVEEDVVVAAHGILDAGLSLEEGEGLVRVFSSGGSG</sequence>
<feature type="compositionally biased region" description="Low complexity" evidence="1">
    <location>
        <begin position="308"/>
        <end position="317"/>
    </location>
</feature>
<evidence type="ECO:0000313" key="5">
    <source>
        <dbReference type="EMBL" id="KAF2109982.1"/>
    </source>
</evidence>
<feature type="compositionally biased region" description="Low complexity" evidence="1">
    <location>
        <begin position="77"/>
        <end position="86"/>
    </location>
</feature>
<dbReference type="InterPro" id="IPR048380">
    <property type="entry name" value="Rad26-like_N"/>
</dbReference>